<evidence type="ECO:0000313" key="2">
    <source>
        <dbReference type="EMBL" id="SEM26133.1"/>
    </source>
</evidence>
<keyword evidence="1" id="KW-0812">Transmembrane</keyword>
<proteinExistence type="predicted"/>
<evidence type="ECO:0000313" key="3">
    <source>
        <dbReference type="Proteomes" id="UP000182764"/>
    </source>
</evidence>
<dbReference type="PANTHER" id="PTHR40078:SF1">
    <property type="entry name" value="INTEGRAL MEMBRANE PROTEIN"/>
    <property type="match status" value="1"/>
</dbReference>
<feature type="transmembrane region" description="Helical" evidence="1">
    <location>
        <begin position="47"/>
        <end position="70"/>
    </location>
</feature>
<feature type="transmembrane region" description="Helical" evidence="1">
    <location>
        <begin position="82"/>
        <end position="102"/>
    </location>
</feature>
<sequence>MRDHLSKRLIMYFLGLFTMTIGVALSVKSNLGVSPVSSIPYTMTCIWGIEMGKATIIFHCFLVLLQMILLRGNFKPINLLQVLVGIVFGYFTTFCNWGVSFLPTPENLVIRLLMMLISTVIIAFGIFMYLPPNIMPLAGEGAMKAVSDVTGIAFPKVKVGFDITMVVISLISCLIFIKGLGSVGIGTIVAAFLVGSILNVIENVLGSYRDKWLGIKN</sequence>
<reference evidence="2 3" key="1">
    <citation type="submission" date="2016-10" db="EMBL/GenBank/DDBJ databases">
        <authorList>
            <person name="de Groot N.N."/>
        </authorList>
    </citation>
    <scope>NUCLEOTIDE SEQUENCE [LARGE SCALE GENOMIC DNA]</scope>
    <source>
        <strain evidence="2 3">VTM1R29</strain>
    </source>
</reference>
<feature type="transmembrane region" description="Helical" evidence="1">
    <location>
        <begin position="9"/>
        <end position="27"/>
    </location>
</feature>
<name>A0A1H7WXA9_9STRE</name>
<dbReference type="InterPro" id="IPR038750">
    <property type="entry name" value="YczE/YyaS-like"/>
</dbReference>
<dbReference type="RefSeq" id="WP_074596784.1">
    <property type="nucleotide sequence ID" value="NZ_FNUH01000009.1"/>
</dbReference>
<dbReference type="Pfam" id="PF19700">
    <property type="entry name" value="DUF6198"/>
    <property type="match status" value="1"/>
</dbReference>
<evidence type="ECO:0000256" key="1">
    <source>
        <dbReference type="SAM" id="Phobius"/>
    </source>
</evidence>
<accession>A0A1H7WXA9</accession>
<organism evidence="2 3">
    <name type="scientific">Streptococcus gallolyticus</name>
    <dbReference type="NCBI Taxonomy" id="315405"/>
    <lineage>
        <taxon>Bacteria</taxon>
        <taxon>Bacillati</taxon>
        <taxon>Bacillota</taxon>
        <taxon>Bacilli</taxon>
        <taxon>Lactobacillales</taxon>
        <taxon>Streptococcaceae</taxon>
        <taxon>Streptococcus</taxon>
    </lineage>
</organism>
<keyword evidence="1" id="KW-1133">Transmembrane helix</keyword>
<dbReference type="Proteomes" id="UP000182764">
    <property type="component" value="Unassembled WGS sequence"/>
</dbReference>
<gene>
    <name evidence="2" type="ORF">SAMN04487839_10931</name>
</gene>
<feature type="transmembrane region" description="Helical" evidence="1">
    <location>
        <begin position="183"/>
        <end position="201"/>
    </location>
</feature>
<keyword evidence="1" id="KW-0472">Membrane</keyword>
<dbReference type="AlphaFoldDB" id="A0A1H7WXA9"/>
<feature type="transmembrane region" description="Helical" evidence="1">
    <location>
        <begin position="159"/>
        <end position="177"/>
    </location>
</feature>
<dbReference type="EMBL" id="FOBM01000009">
    <property type="protein sequence ID" value="SEM26133.1"/>
    <property type="molecule type" value="Genomic_DNA"/>
</dbReference>
<dbReference type="PANTHER" id="PTHR40078">
    <property type="entry name" value="INTEGRAL MEMBRANE PROTEIN-RELATED"/>
    <property type="match status" value="1"/>
</dbReference>
<protein>
    <submittedName>
        <fullName evidence="2">Uncharacterized membrane protein YczE</fullName>
    </submittedName>
</protein>
<feature type="transmembrane region" description="Helical" evidence="1">
    <location>
        <begin position="108"/>
        <end position="130"/>
    </location>
</feature>